<keyword evidence="2" id="KW-1185">Reference proteome</keyword>
<name>A0A1L3MW86_9BACI</name>
<protein>
    <submittedName>
        <fullName evidence="1">Uncharacterized protein</fullName>
    </submittedName>
</protein>
<dbReference type="KEGG" id="bwh:A9C19_18805"/>
<dbReference type="OrthoDB" id="2082444at2"/>
<dbReference type="EMBL" id="CP016020">
    <property type="protein sequence ID" value="APH06595.1"/>
    <property type="molecule type" value="Genomic_DNA"/>
</dbReference>
<dbReference type="Pfam" id="PF26595">
    <property type="entry name" value="A_ENA"/>
    <property type="match status" value="1"/>
</dbReference>
<reference evidence="1 2" key="1">
    <citation type="journal article" date="2016" name="Sci. Rep.">
        <title>Complete genome sequence and transcriptomic analysis of a novel marine strain Bacillus weihaiensis reveals the mechanism of brown algae degradation.</title>
        <authorList>
            <person name="Zhu Y."/>
            <person name="Chen P."/>
            <person name="Bao Y."/>
            <person name="Men Y."/>
            <person name="Zeng Y."/>
            <person name="Yang J."/>
            <person name="Sun J."/>
            <person name="Sun Y."/>
        </authorList>
    </citation>
    <scope>NUCLEOTIDE SEQUENCE [LARGE SCALE GENOMIC DNA]</scope>
    <source>
        <strain evidence="1 2">Alg07</strain>
    </source>
</reference>
<gene>
    <name evidence="1" type="ORF">A9C19_18805</name>
</gene>
<sequence length="113" mass="12089">MSQANIPNITPSIGITVGDTVPLLLSSIALEELALAHILNAEAEKLQFVLGTLTPTTSTLAPGDVTISNLLLVDQSVRRTIQDVIKKEMLLQFKFENVLDLIQVSPGNPVIGT</sequence>
<evidence type="ECO:0000313" key="2">
    <source>
        <dbReference type="Proteomes" id="UP000181936"/>
    </source>
</evidence>
<dbReference type="AlphaFoldDB" id="A0A1L3MW86"/>
<dbReference type="InterPro" id="IPR058705">
    <property type="entry name" value="A_ENA"/>
</dbReference>
<proteinExistence type="predicted"/>
<dbReference type="RefSeq" id="WP_072581397.1">
    <property type="nucleotide sequence ID" value="NZ_CP016020.1"/>
</dbReference>
<organism evidence="1 2">
    <name type="scientific">Bacillus weihaiensis</name>
    <dbReference type="NCBI Taxonomy" id="1547283"/>
    <lineage>
        <taxon>Bacteria</taxon>
        <taxon>Bacillati</taxon>
        <taxon>Bacillota</taxon>
        <taxon>Bacilli</taxon>
        <taxon>Bacillales</taxon>
        <taxon>Bacillaceae</taxon>
        <taxon>Bacillus</taxon>
    </lineage>
</organism>
<evidence type="ECO:0000313" key="1">
    <source>
        <dbReference type="EMBL" id="APH06595.1"/>
    </source>
</evidence>
<dbReference type="Proteomes" id="UP000181936">
    <property type="component" value="Chromosome"/>
</dbReference>
<accession>A0A1L3MW86</accession>